<keyword evidence="2 4" id="KW-0808">Transferase</keyword>
<feature type="active site" description="Nucleophile" evidence="4">
    <location>
        <position position="362"/>
    </location>
</feature>
<evidence type="ECO:0000256" key="3">
    <source>
        <dbReference type="ARBA" id="ARBA00022691"/>
    </source>
</evidence>
<reference evidence="7" key="1">
    <citation type="journal article" date="2019" name="Int. J. Syst. Evol. Microbiol.">
        <title>The Global Catalogue of Microorganisms (GCM) 10K type strain sequencing project: providing services to taxonomists for standard genome sequencing and annotation.</title>
        <authorList>
            <consortium name="The Broad Institute Genomics Platform"/>
            <consortium name="The Broad Institute Genome Sequencing Center for Infectious Disease"/>
            <person name="Wu L."/>
            <person name="Ma J."/>
        </authorList>
    </citation>
    <scope>NUCLEOTIDE SEQUENCE [LARGE SCALE GENOMIC DNA]</scope>
    <source>
        <strain evidence="7">JCM 16953</strain>
    </source>
</reference>
<evidence type="ECO:0000256" key="1">
    <source>
        <dbReference type="ARBA" id="ARBA00022603"/>
    </source>
</evidence>
<keyword evidence="7" id="KW-1185">Reference proteome</keyword>
<protein>
    <submittedName>
        <fullName evidence="6">23S rRNA (Uracil(747)-C(5))-methyltransferase RlmC</fullName>
    </submittedName>
</protein>
<evidence type="ECO:0000256" key="5">
    <source>
        <dbReference type="PROSITE-ProRule" id="PRU10015"/>
    </source>
</evidence>
<proteinExistence type="inferred from homology"/>
<gene>
    <name evidence="6" type="primary">rlmC</name>
    <name evidence="6" type="ORF">GCM10022242_05190</name>
</gene>
<accession>A0ABP7I2Y2</accession>
<dbReference type="InterPro" id="IPR030390">
    <property type="entry name" value="MeTrfase_TrmA_AS"/>
</dbReference>
<comment type="similarity">
    <text evidence="4">Belongs to the class I-like SAM-binding methyltransferase superfamily. RNA M5U methyltransferase family.</text>
</comment>
<dbReference type="PANTHER" id="PTHR11061:SF30">
    <property type="entry name" value="TRNA (URACIL(54)-C(5))-METHYLTRANSFERASE"/>
    <property type="match status" value="1"/>
</dbReference>
<organism evidence="6 7">
    <name type="scientific">Nocardioides panacisoli</name>
    <dbReference type="NCBI Taxonomy" id="627624"/>
    <lineage>
        <taxon>Bacteria</taxon>
        <taxon>Bacillati</taxon>
        <taxon>Actinomycetota</taxon>
        <taxon>Actinomycetes</taxon>
        <taxon>Propionibacteriales</taxon>
        <taxon>Nocardioidaceae</taxon>
        <taxon>Nocardioides</taxon>
    </lineage>
</organism>
<dbReference type="EMBL" id="BAABAH010000001">
    <property type="protein sequence ID" value="GAA3804920.1"/>
    <property type="molecule type" value="Genomic_DNA"/>
</dbReference>
<evidence type="ECO:0000256" key="2">
    <source>
        <dbReference type="ARBA" id="ARBA00022679"/>
    </source>
</evidence>
<dbReference type="Gene3D" id="3.40.50.150">
    <property type="entry name" value="Vaccinia Virus protein VP39"/>
    <property type="match status" value="1"/>
</dbReference>
<feature type="binding site" evidence="4">
    <location>
        <position position="335"/>
    </location>
    <ligand>
        <name>S-adenosyl-L-methionine</name>
        <dbReference type="ChEBI" id="CHEBI:59789"/>
    </ligand>
</feature>
<dbReference type="PROSITE" id="PS51687">
    <property type="entry name" value="SAM_MT_RNA_M5U"/>
    <property type="match status" value="1"/>
</dbReference>
<keyword evidence="1 4" id="KW-0489">Methyltransferase</keyword>
<dbReference type="Pfam" id="PF05958">
    <property type="entry name" value="tRNA_U5-meth_tr"/>
    <property type="match status" value="1"/>
</dbReference>
<evidence type="ECO:0000313" key="6">
    <source>
        <dbReference type="EMBL" id="GAA3804920.1"/>
    </source>
</evidence>
<dbReference type="NCBIfam" id="NF002909">
    <property type="entry name" value="PRK03522.2-1"/>
    <property type="match status" value="1"/>
</dbReference>
<comment type="caution">
    <text evidence="6">The sequence shown here is derived from an EMBL/GenBank/DDBJ whole genome shotgun (WGS) entry which is preliminary data.</text>
</comment>
<evidence type="ECO:0000256" key="4">
    <source>
        <dbReference type="PROSITE-ProRule" id="PRU01024"/>
    </source>
</evidence>
<sequence>MRSLGRRAPNIAAMLAVGRSVLDCAHFDADRCRSCTWLGRPYDDQVLAKEQAARDVVRAVLDGRPEPEWLPPVRSRPDGFRSKAKMVVTGTADAPRLGIWDPRRGGVDLRDCALHTPGIVAALPVLAAFVTRAGLAPYDVPGRSGELKHVLVTESPGGELMVRWVLRSTEAEARIRKHLPALLVELPSLRVVTLNIQPVPAAVIEGDREIVLTDEATLPMLLNGITLHLGPRSFFQTNTDVAAALYRTARSWAGGVSASRVWDLYCGVGGFALHLAAPGRRVTGIELSADAVRAAARGRDDAGLGRERVGFAAGDATSYAATAGPEHRPHLVVVNPPRRGLGAELAGWLEGSDVPHVLYSSCNPETLARDLAVMPSYRPVRAQLFDMFPQTAHAEVLVLMSRD</sequence>
<feature type="binding site" evidence="4">
    <location>
        <position position="236"/>
    </location>
    <ligand>
        <name>S-adenosyl-L-methionine</name>
        <dbReference type="ChEBI" id="CHEBI:59789"/>
    </ligand>
</feature>
<dbReference type="InterPro" id="IPR010280">
    <property type="entry name" value="U5_MeTrfase_fam"/>
</dbReference>
<dbReference type="Proteomes" id="UP001501821">
    <property type="component" value="Unassembled WGS sequence"/>
</dbReference>
<dbReference type="InterPro" id="IPR029063">
    <property type="entry name" value="SAM-dependent_MTases_sf"/>
</dbReference>
<dbReference type="SUPFAM" id="SSF53335">
    <property type="entry name" value="S-adenosyl-L-methionine-dependent methyltransferases"/>
    <property type="match status" value="1"/>
</dbReference>
<keyword evidence="3 4" id="KW-0949">S-adenosyl-L-methionine</keyword>
<dbReference type="CDD" id="cd02440">
    <property type="entry name" value="AdoMet_MTases"/>
    <property type="match status" value="1"/>
</dbReference>
<dbReference type="PANTHER" id="PTHR11061">
    <property type="entry name" value="RNA M5U METHYLTRANSFERASE"/>
    <property type="match status" value="1"/>
</dbReference>
<dbReference type="Gene3D" id="2.40.50.1070">
    <property type="match status" value="1"/>
</dbReference>
<feature type="binding site" evidence="4">
    <location>
        <position position="265"/>
    </location>
    <ligand>
        <name>S-adenosyl-L-methionine</name>
        <dbReference type="ChEBI" id="CHEBI:59789"/>
    </ligand>
</feature>
<name>A0ABP7I2Y2_9ACTN</name>
<dbReference type="PROSITE" id="PS01230">
    <property type="entry name" value="TRMA_1"/>
    <property type="match status" value="1"/>
</dbReference>
<evidence type="ECO:0000313" key="7">
    <source>
        <dbReference type="Proteomes" id="UP001501821"/>
    </source>
</evidence>
<feature type="binding site" evidence="4">
    <location>
        <position position="286"/>
    </location>
    <ligand>
        <name>S-adenosyl-L-methionine</name>
        <dbReference type="ChEBI" id="CHEBI:59789"/>
    </ligand>
</feature>
<feature type="active site" evidence="5">
    <location>
        <position position="362"/>
    </location>
</feature>